<dbReference type="SUPFAM" id="SSF53448">
    <property type="entry name" value="Nucleotide-diphospho-sugar transferases"/>
    <property type="match status" value="1"/>
</dbReference>
<dbReference type="EMBL" id="MFKM01000022">
    <property type="protein sequence ID" value="OGG43163.1"/>
    <property type="molecule type" value="Genomic_DNA"/>
</dbReference>
<dbReference type="Gene3D" id="3.90.550.10">
    <property type="entry name" value="Spore Coat Polysaccharide Biosynthesis Protein SpsA, Chain A"/>
    <property type="match status" value="1"/>
</dbReference>
<proteinExistence type="predicted"/>
<sequence>MKVTLIIFTWNEIDGMRAIMPQIKKEWYDELIIVDGGSTDGTIEYAQENGYPIFVQKERGAGAAFRESIAKATGDIVVIFSPDGNSVPEKIPELVAKLKEGNDIVIASRYLGGAKSYDDDIVTTFGNWFFTRLMNLMFGSKITDVFVMFRAYRKEALDKLNINTNDCSWGSLILIRATKKKLKIAEIPGDEPARIGGVRKMSPLGNGSRELRAFLKEFFAR</sequence>
<dbReference type="Proteomes" id="UP000176633">
    <property type="component" value="Unassembled WGS sequence"/>
</dbReference>
<accession>A0A1F6C279</accession>
<dbReference type="Pfam" id="PF00535">
    <property type="entry name" value="Glycos_transf_2"/>
    <property type="match status" value="1"/>
</dbReference>
<dbReference type="InterPro" id="IPR001173">
    <property type="entry name" value="Glyco_trans_2-like"/>
</dbReference>
<evidence type="ECO:0000313" key="2">
    <source>
        <dbReference type="EMBL" id="OGG43163.1"/>
    </source>
</evidence>
<dbReference type="AlphaFoldDB" id="A0A1F6C279"/>
<reference evidence="2 3" key="1">
    <citation type="journal article" date="2016" name="Nat. Commun.">
        <title>Thousands of microbial genomes shed light on interconnected biogeochemical processes in an aquifer system.</title>
        <authorList>
            <person name="Anantharaman K."/>
            <person name="Brown C.T."/>
            <person name="Hug L.A."/>
            <person name="Sharon I."/>
            <person name="Castelle C.J."/>
            <person name="Probst A.J."/>
            <person name="Thomas B.C."/>
            <person name="Singh A."/>
            <person name="Wilkins M.J."/>
            <person name="Karaoz U."/>
            <person name="Brodie E.L."/>
            <person name="Williams K.H."/>
            <person name="Hubbard S.S."/>
            <person name="Banfield J.F."/>
        </authorList>
    </citation>
    <scope>NUCLEOTIDE SEQUENCE [LARGE SCALE GENOMIC DNA]</scope>
</reference>
<evidence type="ECO:0000313" key="3">
    <source>
        <dbReference type="Proteomes" id="UP000176633"/>
    </source>
</evidence>
<feature type="domain" description="Glycosyltransferase 2-like" evidence="1">
    <location>
        <begin position="5"/>
        <end position="160"/>
    </location>
</feature>
<dbReference type="STRING" id="1798473.A3G50_01725"/>
<gene>
    <name evidence="2" type="ORF">A3G50_01725</name>
</gene>
<evidence type="ECO:0000259" key="1">
    <source>
        <dbReference type="Pfam" id="PF00535"/>
    </source>
</evidence>
<dbReference type="PANTHER" id="PTHR48090">
    <property type="entry name" value="UNDECAPRENYL-PHOSPHATE 4-DEOXY-4-FORMAMIDO-L-ARABINOSE TRANSFERASE-RELATED"/>
    <property type="match status" value="1"/>
</dbReference>
<name>A0A1F6C279_9BACT</name>
<dbReference type="InterPro" id="IPR029044">
    <property type="entry name" value="Nucleotide-diphossugar_trans"/>
</dbReference>
<protein>
    <submittedName>
        <fullName evidence="2">Histidinol phosphate phosphatase</fullName>
    </submittedName>
</protein>
<comment type="caution">
    <text evidence="2">The sequence shown here is derived from an EMBL/GenBank/DDBJ whole genome shotgun (WGS) entry which is preliminary data.</text>
</comment>
<dbReference type="CDD" id="cd04179">
    <property type="entry name" value="DPM_DPG-synthase_like"/>
    <property type="match status" value="1"/>
</dbReference>
<organism evidence="2 3">
    <name type="scientific">Candidatus Jorgensenbacteria bacterium RIFCSPLOWO2_12_FULL_42_11</name>
    <dbReference type="NCBI Taxonomy" id="1798473"/>
    <lineage>
        <taxon>Bacteria</taxon>
        <taxon>Candidatus Joergenseniibacteriota</taxon>
    </lineage>
</organism>
<dbReference type="PANTHER" id="PTHR48090:SF7">
    <property type="entry name" value="RFBJ PROTEIN"/>
    <property type="match status" value="1"/>
</dbReference>
<dbReference type="InterPro" id="IPR050256">
    <property type="entry name" value="Glycosyltransferase_2"/>
</dbReference>